<dbReference type="InterPro" id="IPR038731">
    <property type="entry name" value="RgtA/B/C-like"/>
</dbReference>
<accession>A0A2S5JE94</accession>
<dbReference type="GO" id="GO:0016763">
    <property type="term" value="F:pentosyltransferase activity"/>
    <property type="evidence" value="ECO:0007669"/>
    <property type="project" value="TreeGrafter"/>
</dbReference>
<evidence type="ECO:0000256" key="2">
    <source>
        <dbReference type="ARBA" id="ARBA00022475"/>
    </source>
</evidence>
<keyword evidence="3 10" id="KW-0328">Glycosyltransferase</keyword>
<evidence type="ECO:0000256" key="3">
    <source>
        <dbReference type="ARBA" id="ARBA00022676"/>
    </source>
</evidence>
<proteinExistence type="predicted"/>
<dbReference type="Proteomes" id="UP000239736">
    <property type="component" value="Unassembled WGS sequence"/>
</dbReference>
<evidence type="ECO:0000259" key="9">
    <source>
        <dbReference type="Pfam" id="PF13231"/>
    </source>
</evidence>
<dbReference type="EMBL" id="PRDS01000011">
    <property type="protein sequence ID" value="PPB79605.1"/>
    <property type="molecule type" value="Genomic_DNA"/>
</dbReference>
<protein>
    <submittedName>
        <fullName evidence="10">Dolichyl-phosphate-mannose-protein mannosyltransferase</fullName>
    </submittedName>
</protein>
<reference evidence="10 11" key="1">
    <citation type="submission" date="2018-01" db="EMBL/GenBank/DDBJ databases">
        <title>Genomic Encyclopedia of Archaeal and Bacterial Type Strains, Phase II (KMG-II): from individual species to whole genera.</title>
        <authorList>
            <person name="Goeker M."/>
        </authorList>
    </citation>
    <scope>NUCLEOTIDE SEQUENCE [LARGE SCALE GENOMIC DNA]</scope>
    <source>
        <strain evidence="10 11">DSM 12048</strain>
    </source>
</reference>
<feature type="domain" description="Glycosyltransferase RgtA/B/C/D-like" evidence="9">
    <location>
        <begin position="53"/>
        <end position="212"/>
    </location>
</feature>
<gene>
    <name evidence="10" type="ORF">LV82_02776</name>
</gene>
<keyword evidence="5 8" id="KW-0812">Transmembrane</keyword>
<dbReference type="InterPro" id="IPR050297">
    <property type="entry name" value="LipidA_mod_glycosyltrf_83"/>
</dbReference>
<dbReference type="Pfam" id="PF13231">
    <property type="entry name" value="PMT_2"/>
    <property type="match status" value="1"/>
</dbReference>
<evidence type="ECO:0000256" key="6">
    <source>
        <dbReference type="ARBA" id="ARBA00022989"/>
    </source>
</evidence>
<feature type="transmembrane region" description="Helical" evidence="8">
    <location>
        <begin position="327"/>
        <end position="350"/>
    </location>
</feature>
<feature type="transmembrane region" description="Helical" evidence="8">
    <location>
        <begin position="75"/>
        <end position="97"/>
    </location>
</feature>
<dbReference type="GO" id="GO:0009103">
    <property type="term" value="P:lipopolysaccharide biosynthetic process"/>
    <property type="evidence" value="ECO:0007669"/>
    <property type="project" value="UniProtKB-ARBA"/>
</dbReference>
<feature type="transmembrane region" description="Helical" evidence="8">
    <location>
        <begin position="104"/>
        <end position="125"/>
    </location>
</feature>
<evidence type="ECO:0000313" key="10">
    <source>
        <dbReference type="EMBL" id="PPB79605.1"/>
    </source>
</evidence>
<keyword evidence="4 10" id="KW-0808">Transferase</keyword>
<sequence>MPENRAWLPRAALVVGVVTFARVVALWFNRTDLFVDESQYWLWGQRLDLGYYSKPPLIAWLIRAVTDLAGSDAPFFVRLPAPFLHALTALVLGAVAARLHSARAAIWVAASYVTLPLAALGSLLISTDTVMAPFFAAAILLHQRAIASGRITDSVAAGVAAGLGFLAKYAGIYFLLGTMLAALFLPKARLRLRQWGAMLAAFLAVIAPNILWNLGHDLATVAHTLDNVGWVRQEAWWARLNPIGAVAFFLAQFAVAGPVLFSALLWAWLRPARPGLGPLIWLSAPIVAIVCTQAFLDKAYANWAVAAYFAGTILAVVQMLDRAPRLLPVSLAINGFVSLALPVLAVVAPFPEIGGKPVLERYLGRAELSRQIIETAQGNGVDTVVAVSRDILADLFHTGRDTGLKFRAPRPAGRPRNYYEQTFPLTAGHGPALMVGEDAPRCAGDAVATFRTQGGAYSGKNLRGWILPQGCAP</sequence>
<dbReference type="RefSeq" id="WP_170063448.1">
    <property type="nucleotide sequence ID" value="NZ_PRDS01000011.1"/>
</dbReference>
<dbReference type="PANTHER" id="PTHR33908">
    <property type="entry name" value="MANNOSYLTRANSFERASE YKCB-RELATED"/>
    <property type="match status" value="1"/>
</dbReference>
<keyword evidence="6 8" id="KW-1133">Transmembrane helix</keyword>
<dbReference type="AlphaFoldDB" id="A0A2S5JE94"/>
<evidence type="ECO:0000256" key="7">
    <source>
        <dbReference type="ARBA" id="ARBA00023136"/>
    </source>
</evidence>
<feature type="transmembrane region" description="Helical" evidence="8">
    <location>
        <begin position="243"/>
        <end position="269"/>
    </location>
</feature>
<dbReference type="GO" id="GO:0005886">
    <property type="term" value="C:plasma membrane"/>
    <property type="evidence" value="ECO:0007669"/>
    <property type="project" value="UniProtKB-SubCell"/>
</dbReference>
<feature type="transmembrane region" description="Helical" evidence="8">
    <location>
        <begin position="197"/>
        <end position="215"/>
    </location>
</feature>
<comment type="caution">
    <text evidence="10">The sequence shown here is derived from an EMBL/GenBank/DDBJ whole genome shotgun (WGS) entry which is preliminary data.</text>
</comment>
<evidence type="ECO:0000256" key="8">
    <source>
        <dbReference type="SAM" id="Phobius"/>
    </source>
</evidence>
<evidence type="ECO:0000256" key="4">
    <source>
        <dbReference type="ARBA" id="ARBA00022679"/>
    </source>
</evidence>
<feature type="transmembrane region" description="Helical" evidence="8">
    <location>
        <begin position="276"/>
        <end position="295"/>
    </location>
</feature>
<comment type="subcellular location">
    <subcellularLocation>
        <location evidence="1">Cell membrane</location>
        <topology evidence="1">Multi-pass membrane protein</topology>
    </subcellularLocation>
</comment>
<feature type="transmembrane region" description="Helical" evidence="8">
    <location>
        <begin position="166"/>
        <end position="185"/>
    </location>
</feature>
<feature type="transmembrane region" description="Helical" evidence="8">
    <location>
        <begin position="7"/>
        <end position="28"/>
    </location>
</feature>
<feature type="transmembrane region" description="Helical" evidence="8">
    <location>
        <begin position="301"/>
        <end position="320"/>
    </location>
</feature>
<keyword evidence="7 8" id="KW-0472">Membrane</keyword>
<evidence type="ECO:0000256" key="5">
    <source>
        <dbReference type="ARBA" id="ARBA00022692"/>
    </source>
</evidence>
<dbReference type="PANTHER" id="PTHR33908:SF11">
    <property type="entry name" value="MEMBRANE PROTEIN"/>
    <property type="match status" value="1"/>
</dbReference>
<keyword evidence="11" id="KW-1185">Reference proteome</keyword>
<organism evidence="10 11">
    <name type="scientific">Albidovulum inexpectatum</name>
    <dbReference type="NCBI Taxonomy" id="196587"/>
    <lineage>
        <taxon>Bacteria</taxon>
        <taxon>Pseudomonadati</taxon>
        <taxon>Pseudomonadota</taxon>
        <taxon>Alphaproteobacteria</taxon>
        <taxon>Rhodobacterales</taxon>
        <taxon>Paracoccaceae</taxon>
        <taxon>Albidovulum</taxon>
    </lineage>
</organism>
<keyword evidence="2" id="KW-1003">Cell membrane</keyword>
<name>A0A2S5JE94_9RHOB</name>
<evidence type="ECO:0000313" key="11">
    <source>
        <dbReference type="Proteomes" id="UP000239736"/>
    </source>
</evidence>
<evidence type="ECO:0000256" key="1">
    <source>
        <dbReference type="ARBA" id="ARBA00004651"/>
    </source>
</evidence>